<dbReference type="PANTHER" id="PTHR40018">
    <property type="entry name" value="[PSI+] INDUCTION PROTEIN 2"/>
    <property type="match status" value="1"/>
</dbReference>
<organism evidence="3 4">
    <name type="scientific">Candida verbasci</name>
    <dbReference type="NCBI Taxonomy" id="1227364"/>
    <lineage>
        <taxon>Eukaryota</taxon>
        <taxon>Fungi</taxon>
        <taxon>Dikarya</taxon>
        <taxon>Ascomycota</taxon>
        <taxon>Saccharomycotina</taxon>
        <taxon>Pichiomycetes</taxon>
        <taxon>Debaryomycetaceae</taxon>
        <taxon>Candida/Lodderomyces clade</taxon>
        <taxon>Candida</taxon>
    </lineage>
</organism>
<feature type="transmembrane region" description="Helical" evidence="2">
    <location>
        <begin position="33"/>
        <end position="61"/>
    </location>
</feature>
<dbReference type="GO" id="GO:0005886">
    <property type="term" value="C:plasma membrane"/>
    <property type="evidence" value="ECO:0007669"/>
    <property type="project" value="TreeGrafter"/>
</dbReference>
<reference evidence="3" key="1">
    <citation type="submission" date="2022-12" db="EMBL/GenBank/DDBJ databases">
        <authorList>
            <person name="Brejova B."/>
        </authorList>
    </citation>
    <scope>NUCLEOTIDE SEQUENCE</scope>
</reference>
<dbReference type="Proteomes" id="UP001152885">
    <property type="component" value="Unassembled WGS sequence"/>
</dbReference>
<evidence type="ECO:0000256" key="2">
    <source>
        <dbReference type="SAM" id="Phobius"/>
    </source>
</evidence>
<comment type="caution">
    <text evidence="3">The sequence shown here is derived from an EMBL/GenBank/DDBJ whole genome shotgun (WGS) entry which is preliminary data.</text>
</comment>
<evidence type="ECO:0000256" key="1">
    <source>
        <dbReference type="SAM" id="MobiDB-lite"/>
    </source>
</evidence>
<dbReference type="PANTHER" id="PTHR40018:SF1">
    <property type="entry name" value="[PSI+] INDUCTION PROTEIN 2"/>
    <property type="match status" value="1"/>
</dbReference>
<sequence>MILFHRDVIEGTKSTAQAFQSWDTCMANTPCKIIVIVLIVLGSLFVIWVITTIFQCLVMGATCIDACCCCCCRNKDKNNGYNEKYQQNPNMYPPPTYYNQRLAYQPQPAPSQAYFTSNNAAPTVNNNKGYEPVYSSYGRSTNDTYNYDDENPFNENSRGYRSYQ</sequence>
<evidence type="ECO:0000313" key="4">
    <source>
        <dbReference type="Proteomes" id="UP001152885"/>
    </source>
</evidence>
<feature type="compositionally biased region" description="Polar residues" evidence="1">
    <location>
        <begin position="153"/>
        <end position="164"/>
    </location>
</feature>
<dbReference type="OrthoDB" id="3980401at2759"/>
<keyword evidence="2" id="KW-0472">Membrane</keyword>
<feature type="region of interest" description="Disordered" evidence="1">
    <location>
        <begin position="140"/>
        <end position="164"/>
    </location>
</feature>
<dbReference type="InterPro" id="IPR037504">
    <property type="entry name" value="PSI_induc_2"/>
</dbReference>
<keyword evidence="2" id="KW-1133">Transmembrane helix</keyword>
<accession>A0A9W4TXN3</accession>
<dbReference type="GO" id="GO:0005935">
    <property type="term" value="C:cellular bud neck"/>
    <property type="evidence" value="ECO:0007669"/>
    <property type="project" value="TreeGrafter"/>
</dbReference>
<keyword evidence="2" id="KW-0812">Transmembrane</keyword>
<keyword evidence="4" id="KW-1185">Reference proteome</keyword>
<dbReference type="EMBL" id="CANTUO010000004">
    <property type="protein sequence ID" value="CAI5759563.1"/>
    <property type="molecule type" value="Genomic_DNA"/>
</dbReference>
<gene>
    <name evidence="3" type="ORF">CANVERA_P4074</name>
</gene>
<protein>
    <submittedName>
        <fullName evidence="3">Uncharacterized protein</fullName>
    </submittedName>
</protein>
<evidence type="ECO:0000313" key="3">
    <source>
        <dbReference type="EMBL" id="CAI5759563.1"/>
    </source>
</evidence>
<name>A0A9W4TXN3_9ASCO</name>
<proteinExistence type="predicted"/>
<dbReference type="AlphaFoldDB" id="A0A9W4TXN3"/>